<dbReference type="Pfam" id="PF01555">
    <property type="entry name" value="N6_N4_Mtase"/>
    <property type="match status" value="1"/>
</dbReference>
<dbReference type="InterPro" id="IPR001091">
    <property type="entry name" value="RM_Methyltransferase"/>
</dbReference>
<keyword evidence="3" id="KW-0808">Transferase</keyword>
<evidence type="ECO:0000313" key="7">
    <source>
        <dbReference type="Proteomes" id="UP000238413"/>
    </source>
</evidence>
<proteinExistence type="inferred from homology"/>
<evidence type="ECO:0000256" key="4">
    <source>
        <dbReference type="RuleBase" id="RU362026"/>
    </source>
</evidence>
<sequence length="249" mass="27773">MKPYYEDENVQLYLGDMREVLPALGVKADLILADPPYSETSLAWDRWPDGWPTLAATVASSMWCFGSMRMFLDRGPEFADWKLSQDVIWEKHNGSGFTTDRFRRVHEIATHWYRGEWRGIHRNVPRVPSTYDSKGRTVSVRAARPPHTGEIGGATYSDDGLRLARSVLYAKSMQRAAIHPTEKPVTGLLEHLIAYACPPDGTVLDPFAGSGSTLDAARQSGRRAIGIEANEPYAETAARRLSHLTLEAS</sequence>
<evidence type="ECO:0000256" key="3">
    <source>
        <dbReference type="ARBA" id="ARBA00022679"/>
    </source>
</evidence>
<comment type="similarity">
    <text evidence="1 4">Belongs to the N(4)/N(6)-methyltransferase family.</text>
</comment>
<dbReference type="InterPro" id="IPR002052">
    <property type="entry name" value="DNA_methylase_N6_adenine_CS"/>
</dbReference>
<dbReference type="CDD" id="cd02440">
    <property type="entry name" value="AdoMet_MTases"/>
    <property type="match status" value="1"/>
</dbReference>
<keyword evidence="2" id="KW-0489">Methyltransferase</keyword>
<keyword evidence="7" id="KW-1185">Reference proteome</keyword>
<organism evidence="6 7">
    <name type="scientific">Streptomyces dengpaensis</name>
    <dbReference type="NCBI Taxonomy" id="2049881"/>
    <lineage>
        <taxon>Bacteria</taxon>
        <taxon>Bacillati</taxon>
        <taxon>Actinomycetota</taxon>
        <taxon>Actinomycetes</taxon>
        <taxon>Kitasatosporales</taxon>
        <taxon>Streptomycetaceae</taxon>
        <taxon>Streptomyces</taxon>
    </lineage>
</organism>
<reference evidence="6 7" key="1">
    <citation type="submission" date="2018-02" db="EMBL/GenBank/DDBJ databases">
        <title>Complete genome sequence of Streptomyces dengpaensis, the producer of angucyclines.</title>
        <authorList>
            <person name="Yumei L."/>
        </authorList>
    </citation>
    <scope>NUCLEOTIDE SEQUENCE [LARGE SCALE GENOMIC DNA]</scope>
    <source>
        <strain evidence="6 7">XZHG99</strain>
    </source>
</reference>
<evidence type="ECO:0000259" key="5">
    <source>
        <dbReference type="Pfam" id="PF01555"/>
    </source>
</evidence>
<dbReference type="RefSeq" id="WP_099500300.1">
    <property type="nucleotide sequence ID" value="NZ_CP026652.1"/>
</dbReference>
<dbReference type="EC" id="2.1.1.-" evidence="4"/>
<dbReference type="EMBL" id="CP026652">
    <property type="protein sequence ID" value="AVH59920.1"/>
    <property type="molecule type" value="Genomic_DNA"/>
</dbReference>
<dbReference type="PROSITE" id="PS00092">
    <property type="entry name" value="N6_MTASE"/>
    <property type="match status" value="1"/>
</dbReference>
<feature type="domain" description="DNA methylase N-4/N-6" evidence="5">
    <location>
        <begin position="29"/>
        <end position="238"/>
    </location>
</feature>
<evidence type="ECO:0000256" key="2">
    <source>
        <dbReference type="ARBA" id="ARBA00022603"/>
    </source>
</evidence>
<dbReference type="Proteomes" id="UP000238413">
    <property type="component" value="Chromosome"/>
</dbReference>
<dbReference type="SUPFAM" id="SSF53335">
    <property type="entry name" value="S-adenosyl-L-methionine-dependent methyltransferases"/>
    <property type="match status" value="1"/>
</dbReference>
<dbReference type="InterPro" id="IPR029063">
    <property type="entry name" value="SAM-dependent_MTases_sf"/>
</dbReference>
<dbReference type="PRINTS" id="PR00508">
    <property type="entry name" value="S21N4MTFRASE"/>
</dbReference>
<evidence type="ECO:0000313" key="6">
    <source>
        <dbReference type="EMBL" id="AVH59920.1"/>
    </source>
</evidence>
<dbReference type="Gene3D" id="3.40.50.150">
    <property type="entry name" value="Vaccinia Virus protein VP39"/>
    <property type="match status" value="1"/>
</dbReference>
<accession>A0ABN5I9Q0</accession>
<dbReference type="InterPro" id="IPR002941">
    <property type="entry name" value="DNA_methylase_N4/N6"/>
</dbReference>
<gene>
    <name evidence="6" type="ORF">C4B68_33765</name>
</gene>
<evidence type="ECO:0000256" key="1">
    <source>
        <dbReference type="ARBA" id="ARBA00006594"/>
    </source>
</evidence>
<protein>
    <recommendedName>
        <fullName evidence="4">Methyltransferase</fullName>
        <ecNumber evidence="4">2.1.1.-</ecNumber>
    </recommendedName>
</protein>
<name>A0ABN5I9Q0_9ACTN</name>